<sequence length="87" mass="9757">MKMEEIRLGDSVACKVKEDMDAPFTGTVEKKYENSVLLDITDYDQRDKQNVTELNFKIVVNLKAITTNFGGGVEPEPEEADDEEAAE</sequence>
<protein>
    <recommendedName>
        <fullName evidence="3">DUF2187 domain-containing protein</fullName>
    </recommendedName>
</protein>
<dbReference type="OrthoDB" id="2247035at2"/>
<organism evidence="1 2">
    <name type="scientific">Lacticaseibacillus nasuensis JCM 17158</name>
    <dbReference type="NCBI Taxonomy" id="1291734"/>
    <lineage>
        <taxon>Bacteria</taxon>
        <taxon>Bacillati</taxon>
        <taxon>Bacillota</taxon>
        <taxon>Bacilli</taxon>
        <taxon>Lactobacillales</taxon>
        <taxon>Lactobacillaceae</taxon>
        <taxon>Lacticaseibacillus</taxon>
    </lineage>
</organism>
<name>A0A0R1JSQ0_9LACO</name>
<accession>A0A0R1JSQ0</accession>
<dbReference type="Proteomes" id="UP000051804">
    <property type="component" value="Unassembled WGS sequence"/>
</dbReference>
<evidence type="ECO:0000313" key="1">
    <source>
        <dbReference type="EMBL" id="KRK70546.1"/>
    </source>
</evidence>
<evidence type="ECO:0000313" key="2">
    <source>
        <dbReference type="Proteomes" id="UP000051804"/>
    </source>
</evidence>
<keyword evidence="2" id="KW-1185">Reference proteome</keyword>
<gene>
    <name evidence="1" type="ORF">FD02_GL000617</name>
</gene>
<proteinExistence type="predicted"/>
<dbReference type="STRING" id="1291734.FD02_GL000617"/>
<dbReference type="RefSeq" id="WP_054722246.1">
    <property type="nucleotide sequence ID" value="NZ_AZDJ01000032.1"/>
</dbReference>
<dbReference type="AlphaFoldDB" id="A0A0R1JSQ0"/>
<evidence type="ECO:0008006" key="3">
    <source>
        <dbReference type="Google" id="ProtNLM"/>
    </source>
</evidence>
<dbReference type="PATRIC" id="fig|1291734.4.peg.634"/>
<dbReference type="EMBL" id="AZDJ01000032">
    <property type="protein sequence ID" value="KRK70546.1"/>
    <property type="molecule type" value="Genomic_DNA"/>
</dbReference>
<comment type="caution">
    <text evidence="1">The sequence shown here is derived from an EMBL/GenBank/DDBJ whole genome shotgun (WGS) entry which is preliminary data.</text>
</comment>
<reference evidence="1 2" key="1">
    <citation type="journal article" date="2015" name="Genome Announc.">
        <title>Expanding the biotechnology potential of lactobacilli through comparative genomics of 213 strains and associated genera.</title>
        <authorList>
            <person name="Sun Z."/>
            <person name="Harris H.M."/>
            <person name="McCann A."/>
            <person name="Guo C."/>
            <person name="Argimon S."/>
            <person name="Zhang W."/>
            <person name="Yang X."/>
            <person name="Jeffery I.B."/>
            <person name="Cooney J.C."/>
            <person name="Kagawa T.F."/>
            <person name="Liu W."/>
            <person name="Song Y."/>
            <person name="Salvetti E."/>
            <person name="Wrobel A."/>
            <person name="Rasinkangas P."/>
            <person name="Parkhill J."/>
            <person name="Rea M.C."/>
            <person name="O'Sullivan O."/>
            <person name="Ritari J."/>
            <person name="Douillard F.P."/>
            <person name="Paul Ross R."/>
            <person name="Yang R."/>
            <person name="Briner A.E."/>
            <person name="Felis G.E."/>
            <person name="de Vos W.M."/>
            <person name="Barrangou R."/>
            <person name="Klaenhammer T.R."/>
            <person name="Caufield P.W."/>
            <person name="Cui Y."/>
            <person name="Zhang H."/>
            <person name="O'Toole P.W."/>
        </authorList>
    </citation>
    <scope>NUCLEOTIDE SEQUENCE [LARGE SCALE GENOMIC DNA]</scope>
    <source>
        <strain evidence="1 2">JCM 17158</strain>
    </source>
</reference>